<dbReference type="GO" id="GO:0016740">
    <property type="term" value="F:transferase activity"/>
    <property type="evidence" value="ECO:0007669"/>
    <property type="project" value="UniProtKB-KW"/>
</dbReference>
<dbReference type="STRING" id="930146.SAMN05192533_102179"/>
<evidence type="ECO:0000259" key="1">
    <source>
        <dbReference type="Pfam" id="PF01636"/>
    </source>
</evidence>
<protein>
    <submittedName>
        <fullName evidence="2">Phosphotransferase enzyme family protein</fullName>
    </submittedName>
</protein>
<dbReference type="SUPFAM" id="SSF56112">
    <property type="entry name" value="Protein kinase-like (PK-like)"/>
    <property type="match status" value="1"/>
</dbReference>
<dbReference type="Proteomes" id="UP000198553">
    <property type="component" value="Unassembled WGS sequence"/>
</dbReference>
<sequence length="336" mass="39755">MECLEMTKTKAMNINFYPGRDDFIDRLFSFLTLKLPFEIHQLTRIRDHVYLVEASQVTFILKGYLDLSKLALQQDFTAALKKAGFEETYCFFNFIESPLYFENRYWGCIEYLVPNRRPFTFKSQAEREEGLQLVSEYHSITKGLVSSYGSLLSKQDLLRKWKQRLKLFKKNLSIVHYYVPKEITKEIIMWAELALAGMENNQANFTTQDQVILHGDVAHHNFLRLATGELYLIDFDLVSVGPKRYDLLQYANRILPFMHWSLKSLFKMNGLTEYVNDQSFLYGLMYPSDIFREWNRIIKLNSYYDPTKVSTLMELTVNQFPQRKKFIENTMTLIDL</sequence>
<dbReference type="InterPro" id="IPR011009">
    <property type="entry name" value="Kinase-like_dom_sf"/>
</dbReference>
<gene>
    <name evidence="2" type="ORF">SAMN05192533_102179</name>
</gene>
<proteinExistence type="predicted"/>
<reference evidence="3" key="1">
    <citation type="submission" date="2016-10" db="EMBL/GenBank/DDBJ databases">
        <authorList>
            <person name="Varghese N."/>
            <person name="Submissions S."/>
        </authorList>
    </citation>
    <scope>NUCLEOTIDE SEQUENCE [LARGE SCALE GENOMIC DNA]</scope>
    <source>
        <strain evidence="3">B48,IBRC-M 10115,DSM 25386,CECT 8001</strain>
    </source>
</reference>
<dbReference type="InterPro" id="IPR002575">
    <property type="entry name" value="Aminoglycoside_PTrfase"/>
</dbReference>
<dbReference type="Gene3D" id="3.90.1200.10">
    <property type="match status" value="1"/>
</dbReference>
<evidence type="ECO:0000313" key="3">
    <source>
        <dbReference type="Proteomes" id="UP000198553"/>
    </source>
</evidence>
<accession>A0A1H7XEY8</accession>
<keyword evidence="3" id="KW-1185">Reference proteome</keyword>
<evidence type="ECO:0000313" key="2">
    <source>
        <dbReference type="EMBL" id="SEM32340.1"/>
    </source>
</evidence>
<organism evidence="2 3">
    <name type="scientific">Mesobacillus persicus</name>
    <dbReference type="NCBI Taxonomy" id="930146"/>
    <lineage>
        <taxon>Bacteria</taxon>
        <taxon>Bacillati</taxon>
        <taxon>Bacillota</taxon>
        <taxon>Bacilli</taxon>
        <taxon>Bacillales</taxon>
        <taxon>Bacillaceae</taxon>
        <taxon>Mesobacillus</taxon>
    </lineage>
</organism>
<dbReference type="EMBL" id="FOBW01000002">
    <property type="protein sequence ID" value="SEM32340.1"/>
    <property type="molecule type" value="Genomic_DNA"/>
</dbReference>
<dbReference type="AlphaFoldDB" id="A0A1H7XEY8"/>
<dbReference type="Pfam" id="PF01636">
    <property type="entry name" value="APH"/>
    <property type="match status" value="1"/>
</dbReference>
<keyword evidence="2" id="KW-0808">Transferase</keyword>
<name>A0A1H7XEY8_9BACI</name>
<feature type="domain" description="Aminoglycoside phosphotransferase" evidence="1">
    <location>
        <begin position="164"/>
        <end position="251"/>
    </location>
</feature>